<dbReference type="EMBL" id="LJIJ01002179">
    <property type="protein sequence ID" value="ODM90078.1"/>
    <property type="molecule type" value="Genomic_DNA"/>
</dbReference>
<sequence length="113" mass="12756">MLSGPPMNPPTNRRSQNITDLKNLRRFGMGQLTAENENLAELTDFSLEHGLSKLKHLEVVSLYCSPEKMSDDAFEQLKANFPPTPYSSVFRLYIDDKVESEMSDSDSQDQSSP</sequence>
<dbReference type="AlphaFoldDB" id="A0A1D2MAQ8"/>
<organism evidence="1 2">
    <name type="scientific">Orchesella cincta</name>
    <name type="common">Springtail</name>
    <name type="synonym">Podura cincta</name>
    <dbReference type="NCBI Taxonomy" id="48709"/>
    <lineage>
        <taxon>Eukaryota</taxon>
        <taxon>Metazoa</taxon>
        <taxon>Ecdysozoa</taxon>
        <taxon>Arthropoda</taxon>
        <taxon>Hexapoda</taxon>
        <taxon>Collembola</taxon>
        <taxon>Entomobryomorpha</taxon>
        <taxon>Entomobryoidea</taxon>
        <taxon>Orchesellidae</taxon>
        <taxon>Orchesellinae</taxon>
        <taxon>Orchesella</taxon>
    </lineage>
</organism>
<reference evidence="1 2" key="1">
    <citation type="journal article" date="2016" name="Genome Biol. Evol.">
        <title>Gene Family Evolution Reflects Adaptation to Soil Environmental Stressors in the Genome of the Collembolan Orchesella cincta.</title>
        <authorList>
            <person name="Faddeeva-Vakhrusheva A."/>
            <person name="Derks M.F."/>
            <person name="Anvar S.Y."/>
            <person name="Agamennone V."/>
            <person name="Suring W."/>
            <person name="Smit S."/>
            <person name="van Straalen N.M."/>
            <person name="Roelofs D."/>
        </authorList>
    </citation>
    <scope>NUCLEOTIDE SEQUENCE [LARGE SCALE GENOMIC DNA]</scope>
    <source>
        <tissue evidence="1">Mixed pool</tissue>
    </source>
</reference>
<name>A0A1D2MAQ8_ORCCI</name>
<gene>
    <name evidence="1" type="ORF">Ocin01_16604</name>
</gene>
<keyword evidence="2" id="KW-1185">Reference proteome</keyword>
<comment type="caution">
    <text evidence="1">The sequence shown here is derived from an EMBL/GenBank/DDBJ whole genome shotgun (WGS) entry which is preliminary data.</text>
</comment>
<protein>
    <submittedName>
        <fullName evidence="1">Uncharacterized protein</fullName>
    </submittedName>
</protein>
<evidence type="ECO:0000313" key="2">
    <source>
        <dbReference type="Proteomes" id="UP000094527"/>
    </source>
</evidence>
<accession>A0A1D2MAQ8</accession>
<proteinExistence type="predicted"/>
<evidence type="ECO:0000313" key="1">
    <source>
        <dbReference type="EMBL" id="ODM90078.1"/>
    </source>
</evidence>
<dbReference type="Proteomes" id="UP000094527">
    <property type="component" value="Unassembled WGS sequence"/>
</dbReference>